<dbReference type="PANTHER" id="PTHR42715:SF10">
    <property type="entry name" value="BETA-GLUCOSIDASE"/>
    <property type="match status" value="1"/>
</dbReference>
<dbReference type="SUPFAM" id="SSF51445">
    <property type="entry name" value="(Trans)glycosidases"/>
    <property type="match status" value="1"/>
</dbReference>
<dbReference type="EMBL" id="LR134384">
    <property type="protein sequence ID" value="VEH15974.1"/>
    <property type="molecule type" value="Genomic_DNA"/>
</dbReference>
<evidence type="ECO:0000259" key="4">
    <source>
        <dbReference type="SMART" id="SM01217"/>
    </source>
</evidence>
<dbReference type="PANTHER" id="PTHR42715">
    <property type="entry name" value="BETA-GLUCOSIDASE"/>
    <property type="match status" value="1"/>
</dbReference>
<protein>
    <submittedName>
        <fullName evidence="5">Thermostable beta-glucosidase B</fullName>
        <ecNumber evidence="5">3.2.1.21</ecNumber>
    </submittedName>
</protein>
<dbReference type="InterPro" id="IPR050288">
    <property type="entry name" value="Cellulose_deg_GH3"/>
</dbReference>
<dbReference type="Pfam" id="PF00933">
    <property type="entry name" value="Glyco_hydro_3"/>
    <property type="match status" value="1"/>
</dbReference>
<comment type="similarity">
    <text evidence="1">Belongs to the glycosyl hydrolase 3 family.</text>
</comment>
<keyword evidence="2 5" id="KW-0378">Hydrolase</keyword>
<evidence type="ECO:0000256" key="1">
    <source>
        <dbReference type="ARBA" id="ARBA00005336"/>
    </source>
</evidence>
<dbReference type="GO" id="GO:0008422">
    <property type="term" value="F:beta-glucosidase activity"/>
    <property type="evidence" value="ECO:0007669"/>
    <property type="project" value="UniProtKB-EC"/>
</dbReference>
<evidence type="ECO:0000256" key="2">
    <source>
        <dbReference type="ARBA" id="ARBA00022801"/>
    </source>
</evidence>
<dbReference type="InterPro" id="IPR017853">
    <property type="entry name" value="GH"/>
</dbReference>
<dbReference type="FunFam" id="2.60.40.10:FF:000495">
    <property type="entry name" value="Periplasmic beta-glucosidase"/>
    <property type="match status" value="1"/>
</dbReference>
<dbReference type="GO" id="GO:0005975">
    <property type="term" value="P:carbohydrate metabolic process"/>
    <property type="evidence" value="ECO:0007669"/>
    <property type="project" value="InterPro"/>
</dbReference>
<feature type="signal peptide" evidence="3">
    <location>
        <begin position="1"/>
        <end position="31"/>
    </location>
</feature>
<dbReference type="InterPro" id="IPR013783">
    <property type="entry name" value="Ig-like_fold"/>
</dbReference>
<keyword evidence="3" id="KW-0732">Signal</keyword>
<dbReference type="Gene3D" id="3.40.50.1700">
    <property type="entry name" value="Glycoside hydrolase family 3 C-terminal domain"/>
    <property type="match status" value="1"/>
</dbReference>
<dbReference type="SMART" id="SM01217">
    <property type="entry name" value="Fn3_like"/>
    <property type="match status" value="1"/>
</dbReference>
<dbReference type="PRINTS" id="PR00133">
    <property type="entry name" value="GLHYDRLASE3"/>
</dbReference>
<reference evidence="5 6" key="1">
    <citation type="submission" date="2018-12" db="EMBL/GenBank/DDBJ databases">
        <authorList>
            <consortium name="Pathogen Informatics"/>
        </authorList>
    </citation>
    <scope>NUCLEOTIDE SEQUENCE [LARGE SCALE GENOMIC DNA]</scope>
    <source>
        <strain evidence="5 6">NCTC13071</strain>
    </source>
</reference>
<dbReference type="KEGG" id="poc:NCTC13071_01990"/>
<dbReference type="InterPro" id="IPR036962">
    <property type="entry name" value="Glyco_hydro_3_N_sf"/>
</dbReference>
<dbReference type="Proteomes" id="UP000274578">
    <property type="component" value="Chromosome 1"/>
</dbReference>
<dbReference type="Pfam" id="PF01915">
    <property type="entry name" value="Glyco_hydro_3_C"/>
    <property type="match status" value="1"/>
</dbReference>
<proteinExistence type="inferred from homology"/>
<dbReference type="InterPro" id="IPR036881">
    <property type="entry name" value="Glyco_hydro_3_C_sf"/>
</dbReference>
<keyword evidence="5" id="KW-0326">Glycosidase</keyword>
<gene>
    <name evidence="5" type="primary">bglB_2</name>
    <name evidence="5" type="ORF">NCTC13071_01990</name>
</gene>
<dbReference type="InterPro" id="IPR001764">
    <property type="entry name" value="Glyco_hydro_3_N"/>
</dbReference>
<evidence type="ECO:0000256" key="3">
    <source>
        <dbReference type="SAM" id="SignalP"/>
    </source>
</evidence>
<evidence type="ECO:0000313" key="6">
    <source>
        <dbReference type="Proteomes" id="UP000274578"/>
    </source>
</evidence>
<dbReference type="AlphaFoldDB" id="A0A448L7K9"/>
<accession>A0A448L7K9</accession>
<dbReference type="SUPFAM" id="SSF52279">
    <property type="entry name" value="Beta-D-glucan exohydrolase, C-terminal domain"/>
    <property type="match status" value="1"/>
</dbReference>
<organism evidence="5 6">
    <name type="scientific">Segatella oris</name>
    <dbReference type="NCBI Taxonomy" id="28135"/>
    <lineage>
        <taxon>Bacteria</taxon>
        <taxon>Pseudomonadati</taxon>
        <taxon>Bacteroidota</taxon>
        <taxon>Bacteroidia</taxon>
        <taxon>Bacteroidales</taxon>
        <taxon>Prevotellaceae</taxon>
        <taxon>Segatella</taxon>
    </lineage>
</organism>
<dbReference type="InterPro" id="IPR026891">
    <property type="entry name" value="Fn3-like"/>
</dbReference>
<dbReference type="InterPro" id="IPR002772">
    <property type="entry name" value="Glyco_hydro_3_C"/>
</dbReference>
<sequence>MKNYYSFKTKNMKTVYTTIISLLFLPASILAQQAPKLNTNNIDEVLKAMTLREKAMLLVGNANNFESSSAVVGGSATLVPGAAGNTTAIPRLGIPETILTDGPAGVRIDVNRQGSQKKYYATGFPVGSCLASTWNTALVKQVGQAIGEETRDYRCDVILGPGMNLHRNPLCGRNFEYFSEDPLLTGKIAAAYVQGVQGVGTGVSIKHFAANSQETNRSRVDERVSQRALRELYLRGFEIAIRESNPWTVMSAYNRINGTFAQGNYDLLTKILGQDWGFNGIVMTDWIGRREGLSVASQVHAGNDLFEPGEVEQVIDIEAAVKAGKLDIKDVDRNVRRMLEYIVKTSSFRRYAATNEPDLVAHAAITRQTASEGMVLLKNTASTLPFHNVKTVALYGVGSYHFLSGGVGSGCVHTPYIIDLVTGLKNAGISSTANLTRMYQKYIDFAKIKREADRDPACWFEKPEMGDQKLPELAISQRQIEAEADSSDIAIITLTRQAGEGIDRSIEKEFNISPIEKDMIEQVCAAYHRIGKRVIVVINSGSVIETASWNALPDAILVAWQPGEEGGNSIADILTGKVCPSGKLTMTWPIFATDHPSTANFPQDDNMTVYHYVTFKDWTSKGGGMSTRDYTNHAEDIWVGYRYFDSFKRQVAYPFGYGLSYTSFEYGQPRVRRQGDKIEVTLSVKNTGKNSGKEIVQLYVAAPKGTMAKPEKELKAFAKTRLLQAGESENITMSMQVRDLASFDEAGSQWLVDAGTYRLMVGSNINDIRGTATLSLPRYTETVSQALAPQHPIHKIVK</sequence>
<name>A0A448L7K9_9BACT</name>
<dbReference type="EC" id="3.2.1.21" evidence="5"/>
<feature type="domain" description="Fibronectin type III-like" evidence="4">
    <location>
        <begin position="694"/>
        <end position="765"/>
    </location>
</feature>
<evidence type="ECO:0000313" key="5">
    <source>
        <dbReference type="EMBL" id="VEH15974.1"/>
    </source>
</evidence>
<dbReference type="Gene3D" id="3.20.20.300">
    <property type="entry name" value="Glycoside hydrolase, family 3, N-terminal domain"/>
    <property type="match status" value="1"/>
</dbReference>
<feature type="chain" id="PRO_5019563876" evidence="3">
    <location>
        <begin position="32"/>
        <end position="798"/>
    </location>
</feature>
<dbReference type="Pfam" id="PF14310">
    <property type="entry name" value="Fn3-like"/>
    <property type="match status" value="1"/>
</dbReference>
<dbReference type="Gene3D" id="2.60.40.10">
    <property type="entry name" value="Immunoglobulins"/>
    <property type="match status" value="1"/>
</dbReference>